<dbReference type="Proteomes" id="UP000267418">
    <property type="component" value="Unassembled WGS sequence"/>
</dbReference>
<name>A0A431TMU3_9BURK</name>
<accession>A0A431TMU3</accession>
<protein>
    <submittedName>
        <fullName evidence="1">Uncharacterized protein</fullName>
    </submittedName>
</protein>
<comment type="caution">
    <text evidence="1">The sequence shown here is derived from an EMBL/GenBank/DDBJ whole genome shotgun (WGS) entry which is preliminary data.</text>
</comment>
<dbReference type="AlphaFoldDB" id="A0A431TMU3"/>
<evidence type="ECO:0000313" key="2">
    <source>
        <dbReference type="Proteomes" id="UP000267418"/>
    </source>
</evidence>
<dbReference type="EMBL" id="RXOE01000002">
    <property type="protein sequence ID" value="RTQ35011.1"/>
    <property type="molecule type" value="Genomic_DNA"/>
</dbReference>
<organism evidence="1 2">
    <name type="scientific">Variovorax gossypii</name>
    <dbReference type="NCBI Taxonomy" id="1679495"/>
    <lineage>
        <taxon>Bacteria</taxon>
        <taxon>Pseudomonadati</taxon>
        <taxon>Pseudomonadota</taxon>
        <taxon>Betaproteobacteria</taxon>
        <taxon>Burkholderiales</taxon>
        <taxon>Comamonadaceae</taxon>
        <taxon>Variovorax</taxon>
    </lineage>
</organism>
<reference evidence="1 2" key="1">
    <citation type="submission" date="2018-12" db="EMBL/GenBank/DDBJ databases">
        <title>The genome of Variovorax gossypii DSM 100435.</title>
        <authorList>
            <person name="Gao J."/>
            <person name="Sun J."/>
        </authorList>
    </citation>
    <scope>NUCLEOTIDE SEQUENCE [LARGE SCALE GENOMIC DNA]</scope>
    <source>
        <strain evidence="1 2">DSM 100435</strain>
    </source>
</reference>
<keyword evidence="2" id="KW-1185">Reference proteome</keyword>
<evidence type="ECO:0000313" key="1">
    <source>
        <dbReference type="EMBL" id="RTQ35011.1"/>
    </source>
</evidence>
<dbReference type="RefSeq" id="WP_126470172.1">
    <property type="nucleotide sequence ID" value="NZ_RXOE01000002.1"/>
</dbReference>
<proteinExistence type="predicted"/>
<sequence length="113" mass="12528">MTDFSLHFPTGLAEPTLDDNVDVHIKLRDGRAFAVTFFTVSNLTTLMARWGRTGECAHGLYVCATNMIVVQEISQAVIRRVAQDLVETRQIESVGHLIHSAEHVESTGSEMND</sequence>
<gene>
    <name evidence="1" type="ORF">EJP69_11510</name>
</gene>
<dbReference type="OrthoDB" id="7068820at2"/>